<dbReference type="EMBL" id="OY726397">
    <property type="protein sequence ID" value="CAJ1495213.1"/>
    <property type="molecule type" value="Genomic_DNA"/>
</dbReference>
<evidence type="ECO:0000256" key="1">
    <source>
        <dbReference type="ARBA" id="ARBA00004651"/>
    </source>
</evidence>
<feature type="transmembrane region" description="Helical" evidence="6">
    <location>
        <begin position="226"/>
        <end position="253"/>
    </location>
</feature>
<feature type="transmembrane region" description="Helical" evidence="6">
    <location>
        <begin position="198"/>
        <end position="217"/>
    </location>
</feature>
<evidence type="ECO:0000256" key="4">
    <source>
        <dbReference type="ARBA" id="ARBA00022989"/>
    </source>
</evidence>
<evidence type="ECO:0000313" key="9">
    <source>
        <dbReference type="Proteomes" id="UP001190465"/>
    </source>
</evidence>
<keyword evidence="9" id="KW-1185">Reference proteome</keyword>
<evidence type="ECO:0000259" key="7">
    <source>
        <dbReference type="Pfam" id="PF00482"/>
    </source>
</evidence>
<feature type="domain" description="Type II secretion system protein GspF" evidence="7">
    <location>
        <begin position="93"/>
        <end position="215"/>
    </location>
</feature>
<gene>
    <name evidence="8" type="ORF">MU0053_000308</name>
</gene>
<dbReference type="PANTHER" id="PTHR35007">
    <property type="entry name" value="INTEGRAL MEMBRANE PROTEIN-RELATED"/>
    <property type="match status" value="1"/>
</dbReference>
<reference evidence="8 9" key="1">
    <citation type="submission" date="2023-08" db="EMBL/GenBank/DDBJ databases">
        <authorList>
            <person name="Folkvardsen B D."/>
            <person name="Norman A."/>
        </authorList>
    </citation>
    <scope>NUCLEOTIDE SEQUENCE [LARGE SCALE GENOMIC DNA]</scope>
    <source>
        <strain evidence="8 9">Mu0053</strain>
    </source>
</reference>
<keyword evidence="2" id="KW-1003">Cell membrane</keyword>
<dbReference type="PANTHER" id="PTHR35007:SF4">
    <property type="entry name" value="CONSERVED TRANSMEMBRANE PROTEIN-RELATED"/>
    <property type="match status" value="1"/>
</dbReference>
<organism evidence="8 9">
    <name type="scientific">[Mycobacterium] burgundiense</name>
    <dbReference type="NCBI Taxonomy" id="3064286"/>
    <lineage>
        <taxon>Bacteria</taxon>
        <taxon>Bacillati</taxon>
        <taxon>Actinomycetota</taxon>
        <taxon>Actinomycetes</taxon>
        <taxon>Mycobacteriales</taxon>
        <taxon>Mycobacteriaceae</taxon>
        <taxon>Mycolicibacterium</taxon>
    </lineage>
</organism>
<feature type="transmembrane region" description="Helical" evidence="6">
    <location>
        <begin position="50"/>
        <end position="71"/>
    </location>
</feature>
<evidence type="ECO:0000256" key="3">
    <source>
        <dbReference type="ARBA" id="ARBA00022692"/>
    </source>
</evidence>
<evidence type="ECO:0000313" key="8">
    <source>
        <dbReference type="EMBL" id="CAJ1495213.1"/>
    </source>
</evidence>
<name>A0ABM9L9L2_9MYCO</name>
<keyword evidence="4 6" id="KW-1133">Transmembrane helix</keyword>
<accession>A0ABM9L9L2</accession>
<keyword evidence="5 6" id="KW-0472">Membrane</keyword>
<sequence>MSALTGAALSLAAALVIAPDSPRRRLAPHRARTALRRAGRVVVPVSAGAVLVWAGPFIAVAAALLGGTLWIRRRRRSAQRRYLRDGTAMAEALEMLTAELRVGSHPVQGFAAVAREAAGQVGAGFQAVAARALLGADVSAGLRAAAQHSARGRDWERMAVFWALAADHGLAVAALMRAAQRDIIERQRFDARVEAGMAGARATTAILAGLPVVGILLGQAMGAAPVAFLIGGGAGGWLLVGGVVLACCGLLWADHITSGAVA</sequence>
<dbReference type="RefSeq" id="WP_308480670.1">
    <property type="nucleotide sequence ID" value="NZ_OY726397.1"/>
</dbReference>
<evidence type="ECO:0000256" key="6">
    <source>
        <dbReference type="SAM" id="Phobius"/>
    </source>
</evidence>
<dbReference type="Pfam" id="PF00482">
    <property type="entry name" value="T2SSF"/>
    <property type="match status" value="1"/>
</dbReference>
<evidence type="ECO:0000256" key="5">
    <source>
        <dbReference type="ARBA" id="ARBA00023136"/>
    </source>
</evidence>
<evidence type="ECO:0000256" key="2">
    <source>
        <dbReference type="ARBA" id="ARBA00022475"/>
    </source>
</evidence>
<proteinExistence type="predicted"/>
<comment type="subcellular location">
    <subcellularLocation>
        <location evidence="1">Cell membrane</location>
        <topology evidence="1">Multi-pass membrane protein</topology>
    </subcellularLocation>
</comment>
<protein>
    <submittedName>
        <fullName evidence="8">Type II secretion system F family protein</fullName>
    </submittedName>
</protein>
<keyword evidence="3 6" id="KW-0812">Transmembrane</keyword>
<dbReference type="InterPro" id="IPR018076">
    <property type="entry name" value="T2SS_GspF_dom"/>
</dbReference>
<dbReference type="Proteomes" id="UP001190465">
    <property type="component" value="Chromosome"/>
</dbReference>